<dbReference type="InParanoid" id="E2A701"/>
<dbReference type="SUPFAM" id="SSF51556">
    <property type="entry name" value="Metallo-dependent hydrolases"/>
    <property type="match status" value="1"/>
</dbReference>
<dbReference type="PANTHER" id="PTHR11271">
    <property type="entry name" value="GUANINE DEAMINASE"/>
    <property type="match status" value="1"/>
</dbReference>
<evidence type="ECO:0000313" key="5">
    <source>
        <dbReference type="EMBL" id="EFN70788.1"/>
    </source>
</evidence>
<dbReference type="Gene3D" id="3.20.20.140">
    <property type="entry name" value="Metal-dependent hydrolases"/>
    <property type="match status" value="2"/>
</dbReference>
<dbReference type="GO" id="GO:0008892">
    <property type="term" value="F:guanine deaminase activity"/>
    <property type="evidence" value="ECO:0007669"/>
    <property type="project" value="TreeGrafter"/>
</dbReference>
<evidence type="ECO:0000313" key="6">
    <source>
        <dbReference type="Proteomes" id="UP000000311"/>
    </source>
</evidence>
<dbReference type="GO" id="GO:0046098">
    <property type="term" value="P:guanine metabolic process"/>
    <property type="evidence" value="ECO:0007669"/>
    <property type="project" value="TreeGrafter"/>
</dbReference>
<dbReference type="InterPro" id="IPR011059">
    <property type="entry name" value="Metal-dep_hydrolase_composite"/>
</dbReference>
<dbReference type="AlphaFoldDB" id="E2A701"/>
<dbReference type="InterPro" id="IPR051607">
    <property type="entry name" value="Metallo-dep_hydrolases"/>
</dbReference>
<dbReference type="Gene3D" id="2.30.40.10">
    <property type="entry name" value="Urease, subunit C, domain 1"/>
    <property type="match status" value="1"/>
</dbReference>
<keyword evidence="2" id="KW-0479">Metal-binding</keyword>
<protein>
    <submittedName>
        <fullName evidence="5">Probable guanine deaminase</fullName>
    </submittedName>
</protein>
<comment type="cofactor">
    <cofactor evidence="1">
        <name>Zn(2+)</name>
        <dbReference type="ChEBI" id="CHEBI:29105"/>
    </cofactor>
</comment>
<dbReference type="OrthoDB" id="194468at2759"/>
<dbReference type="Proteomes" id="UP000000311">
    <property type="component" value="Unassembled WGS sequence"/>
</dbReference>
<name>E2A701_CAMFO</name>
<gene>
    <name evidence="5" type="ORF">EAG_10571</name>
</gene>
<reference evidence="5 6" key="1">
    <citation type="journal article" date="2010" name="Science">
        <title>Genomic comparison of the ants Camponotus floridanus and Harpegnathos saltator.</title>
        <authorList>
            <person name="Bonasio R."/>
            <person name="Zhang G."/>
            <person name="Ye C."/>
            <person name="Mutti N.S."/>
            <person name="Fang X."/>
            <person name="Qin N."/>
            <person name="Donahue G."/>
            <person name="Yang P."/>
            <person name="Li Q."/>
            <person name="Li C."/>
            <person name="Zhang P."/>
            <person name="Huang Z."/>
            <person name="Berger S.L."/>
            <person name="Reinberg D."/>
            <person name="Wang J."/>
            <person name="Liebig J."/>
        </authorList>
    </citation>
    <scope>NUCLEOTIDE SEQUENCE [LARGE SCALE GENOMIC DNA]</scope>
    <source>
        <strain evidence="6">C129</strain>
    </source>
</reference>
<proteinExistence type="predicted"/>
<accession>E2A701</accession>
<dbReference type="PANTHER" id="PTHR11271:SF6">
    <property type="entry name" value="GUANINE DEAMINASE"/>
    <property type="match status" value="1"/>
</dbReference>
<keyword evidence="6" id="KW-1185">Reference proteome</keyword>
<keyword evidence="3" id="KW-0378">Hydrolase</keyword>
<keyword evidence="4" id="KW-0862">Zinc</keyword>
<evidence type="ECO:0000256" key="3">
    <source>
        <dbReference type="ARBA" id="ARBA00022801"/>
    </source>
</evidence>
<evidence type="ECO:0000256" key="2">
    <source>
        <dbReference type="ARBA" id="ARBA00022723"/>
    </source>
</evidence>
<organism evidence="6">
    <name type="scientific">Camponotus floridanus</name>
    <name type="common">Florida carpenter ant</name>
    <dbReference type="NCBI Taxonomy" id="104421"/>
    <lineage>
        <taxon>Eukaryota</taxon>
        <taxon>Metazoa</taxon>
        <taxon>Ecdysozoa</taxon>
        <taxon>Arthropoda</taxon>
        <taxon>Hexapoda</taxon>
        <taxon>Insecta</taxon>
        <taxon>Pterygota</taxon>
        <taxon>Neoptera</taxon>
        <taxon>Endopterygota</taxon>
        <taxon>Hymenoptera</taxon>
        <taxon>Apocrita</taxon>
        <taxon>Aculeata</taxon>
        <taxon>Formicoidea</taxon>
        <taxon>Formicidae</taxon>
        <taxon>Formicinae</taxon>
        <taxon>Camponotus</taxon>
    </lineage>
</organism>
<dbReference type="InterPro" id="IPR032466">
    <property type="entry name" value="Metal_Hydrolase"/>
</dbReference>
<dbReference type="EMBL" id="GL437237">
    <property type="protein sequence ID" value="EFN70788.1"/>
    <property type="molecule type" value="Genomic_DNA"/>
</dbReference>
<evidence type="ECO:0000256" key="4">
    <source>
        <dbReference type="ARBA" id="ARBA00022833"/>
    </source>
</evidence>
<evidence type="ECO:0000256" key="1">
    <source>
        <dbReference type="ARBA" id="ARBA00001947"/>
    </source>
</evidence>
<sequence length="173" mass="19752">MENPTTDRQKIDDFHADQVNNLSPGQFIIPGFIDCHIHAVQFPNLGLGYEKTLLDWLETYTYPLERQFTDEKLVKQVFEVVVNPLVRPIITPRHALSCSMELLQALAKIAKEKDLHIQSHIAEIKNQAKGIKRAFGETTCTAIFESAGLLTNKHTEPILRIVNFPYLQNEEQV</sequence>
<dbReference type="GO" id="GO:0005829">
    <property type="term" value="C:cytosol"/>
    <property type="evidence" value="ECO:0007669"/>
    <property type="project" value="TreeGrafter"/>
</dbReference>
<dbReference type="GO" id="GO:0008270">
    <property type="term" value="F:zinc ion binding"/>
    <property type="evidence" value="ECO:0007669"/>
    <property type="project" value="TreeGrafter"/>
</dbReference>
<dbReference type="STRING" id="104421.E2A701"/>